<dbReference type="PROSITE" id="PS50943">
    <property type="entry name" value="HTH_CROC1"/>
    <property type="match status" value="1"/>
</dbReference>
<dbReference type="EMBL" id="JAVRAA010000005">
    <property type="protein sequence ID" value="MDT0337347.1"/>
    <property type="molecule type" value="Genomic_DNA"/>
</dbReference>
<protein>
    <submittedName>
        <fullName evidence="2">Helix-turn-helix domain-containing protein</fullName>
    </submittedName>
</protein>
<dbReference type="InterPro" id="IPR010982">
    <property type="entry name" value="Lambda_DNA-bd_dom_sf"/>
</dbReference>
<dbReference type="Pfam" id="PF01381">
    <property type="entry name" value="HTH_3"/>
    <property type="match status" value="1"/>
</dbReference>
<dbReference type="AlphaFoldDB" id="A0AAE4G9P0"/>
<proteinExistence type="predicted"/>
<gene>
    <name evidence="2" type="ORF">RJN63_10955</name>
</gene>
<dbReference type="SMART" id="SM00530">
    <property type="entry name" value="HTH_XRE"/>
    <property type="match status" value="1"/>
</dbReference>
<name>A0AAE4G9P0_9BURK</name>
<reference evidence="2" key="1">
    <citation type="submission" date="2023-02" db="EMBL/GenBank/DDBJ databases">
        <title>Description of Herbaspirillum huttiense subsp. nephrolepsisexaltata and Herbaspirillum huttiense subsp. lycopersicon.</title>
        <authorList>
            <person name="Poudel M."/>
            <person name="Sharma A."/>
            <person name="Goss E."/>
            <person name="Tapia J.H."/>
            <person name="Harmon C.M."/>
            <person name="Jones J.B."/>
        </authorList>
    </citation>
    <scope>NUCLEOTIDE SEQUENCE</scope>
    <source>
        <strain evidence="2">NC40101</strain>
    </source>
</reference>
<evidence type="ECO:0000313" key="2">
    <source>
        <dbReference type="EMBL" id="MDT0337347.1"/>
    </source>
</evidence>
<accession>A0AAE4G9P0</accession>
<feature type="domain" description="HTH cro/C1-type" evidence="1">
    <location>
        <begin position="20"/>
        <end position="64"/>
    </location>
</feature>
<organism evidence="2">
    <name type="scientific">Herbaspirillum huttiense subsp. nephrolepidis</name>
    <dbReference type="NCBI Taxonomy" id="3075126"/>
    <lineage>
        <taxon>Bacteria</taxon>
        <taxon>Pseudomonadati</taxon>
        <taxon>Pseudomonadota</taxon>
        <taxon>Betaproteobacteria</taxon>
        <taxon>Burkholderiales</taxon>
        <taxon>Oxalobacteraceae</taxon>
        <taxon>Herbaspirillum</taxon>
    </lineage>
</organism>
<dbReference type="Gene3D" id="1.10.260.40">
    <property type="entry name" value="lambda repressor-like DNA-binding domains"/>
    <property type="match status" value="1"/>
</dbReference>
<dbReference type="SUPFAM" id="SSF47413">
    <property type="entry name" value="lambda repressor-like DNA-binding domains"/>
    <property type="match status" value="1"/>
</dbReference>
<dbReference type="CDD" id="cd00093">
    <property type="entry name" value="HTH_XRE"/>
    <property type="match status" value="1"/>
</dbReference>
<evidence type="ECO:0000259" key="1">
    <source>
        <dbReference type="PROSITE" id="PS50943"/>
    </source>
</evidence>
<dbReference type="GO" id="GO:0003677">
    <property type="term" value="F:DNA binding"/>
    <property type="evidence" value="ECO:0007669"/>
    <property type="project" value="InterPro"/>
</dbReference>
<sequence>MKSTLATRLLKAMTEAGFASQSDLSRNAGVPQPTINRILKGHGGPQIKTAEKLAKACKVSTTWLLGSDTNNGKTSTSKNEALSPSQNQWLLLMDYLGSDDLREFSVLIKARQDRNKRLLKDLGAL</sequence>
<comment type="caution">
    <text evidence="2">The sequence shown here is derived from an EMBL/GenBank/DDBJ whole genome shotgun (WGS) entry which is preliminary data.</text>
</comment>
<dbReference type="RefSeq" id="WP_284076816.1">
    <property type="nucleotide sequence ID" value="NZ_JAVLSM010000007.1"/>
</dbReference>
<dbReference type="InterPro" id="IPR001387">
    <property type="entry name" value="Cro/C1-type_HTH"/>
</dbReference>